<sequence>MWQYVVRRIFIGFWVLLGVSMIVYSLIRMAPVDYVSTITSGNPEVTQEMIDNLNELYGLNDSVPEGYAKWLGGVVQGDLGTSFVEKQPVAEVISSKMWYSFWMSFPAYILQILIAIPLGVISATKQYSKTDYAVTTIALMGMSLPSFFFAAILQRIFSQWLGILPLSGMKTARIDYEGFALMLDMAKHLILPVMVLTVLGIGGLMRYCRTNMLEVLNEDYIRTARAKGLSENKVVYKHAFRNTLIPIVTILGGMIPGLFAGAMITEGIFGIDGVGYTALNALRSGDIPYIMGSTMFMATLTLIGTLVSDVLYGVVDPRVRLK</sequence>
<protein>
    <submittedName>
        <fullName evidence="1">Diguanylate cyclase</fullName>
    </submittedName>
</protein>
<gene>
    <name evidence="1" type="ORF">AN396_11550</name>
</gene>
<evidence type="ECO:0000313" key="2">
    <source>
        <dbReference type="Proteomes" id="UP000188605"/>
    </source>
</evidence>
<name>A0ACC8X885_9FIRM</name>
<organism evidence="1 2">
    <name type="scientific">Candidatus Epulonipiscium fishelsonii</name>
    <dbReference type="NCBI Taxonomy" id="77094"/>
    <lineage>
        <taxon>Bacteria</taxon>
        <taxon>Bacillati</taxon>
        <taxon>Bacillota</taxon>
        <taxon>Clostridia</taxon>
        <taxon>Lachnospirales</taxon>
        <taxon>Lachnospiraceae</taxon>
        <taxon>Candidatus Epulonipiscium</taxon>
    </lineage>
</organism>
<dbReference type="EMBL" id="LJDB01000096">
    <property type="protein sequence ID" value="ONI38121.1"/>
    <property type="molecule type" value="Genomic_DNA"/>
</dbReference>
<proteinExistence type="predicted"/>
<accession>A0ACC8X885</accession>
<reference evidence="1" key="1">
    <citation type="submission" date="2016-08" db="EMBL/GenBank/DDBJ databases">
        <authorList>
            <person name="Ngugi D.K."/>
            <person name="Miyake S."/>
            <person name="Stingl U."/>
        </authorList>
    </citation>
    <scope>NUCLEOTIDE SEQUENCE</scope>
    <source>
        <strain evidence="1">SCG-B11WGA-EpuloA1</strain>
    </source>
</reference>
<dbReference type="Proteomes" id="UP000188605">
    <property type="component" value="Unassembled WGS sequence"/>
</dbReference>
<evidence type="ECO:0000313" key="1">
    <source>
        <dbReference type="EMBL" id="ONI38121.1"/>
    </source>
</evidence>
<keyword evidence="2" id="KW-1185">Reference proteome</keyword>
<comment type="caution">
    <text evidence="1">The sequence shown here is derived from an EMBL/GenBank/DDBJ whole genome shotgun (WGS) entry which is preliminary data.</text>
</comment>